<evidence type="ECO:0000313" key="2">
    <source>
        <dbReference type="EMBL" id="KAI4538046.1"/>
    </source>
</evidence>
<dbReference type="EMBL" id="JAKZEL010000013">
    <property type="protein sequence ID" value="KAI4538046.1"/>
    <property type="molecule type" value="Genomic_DNA"/>
</dbReference>
<gene>
    <name evidence="2" type="ORF">MG293_011449</name>
</gene>
<dbReference type="Proteomes" id="UP001214576">
    <property type="component" value="Unassembled WGS sequence"/>
</dbReference>
<keyword evidence="3" id="KW-1185">Reference proteome</keyword>
<protein>
    <submittedName>
        <fullName evidence="2">Uncharacterized protein</fullName>
    </submittedName>
</protein>
<organism evidence="2 3">
    <name type="scientific">Ovis ammon polii</name>
    <dbReference type="NCBI Taxonomy" id="230172"/>
    <lineage>
        <taxon>Eukaryota</taxon>
        <taxon>Metazoa</taxon>
        <taxon>Chordata</taxon>
        <taxon>Craniata</taxon>
        <taxon>Vertebrata</taxon>
        <taxon>Euteleostomi</taxon>
        <taxon>Mammalia</taxon>
        <taxon>Eutheria</taxon>
        <taxon>Laurasiatheria</taxon>
        <taxon>Artiodactyla</taxon>
        <taxon>Ruminantia</taxon>
        <taxon>Pecora</taxon>
        <taxon>Bovidae</taxon>
        <taxon>Caprinae</taxon>
        <taxon>Ovis</taxon>
    </lineage>
</organism>
<feature type="region of interest" description="Disordered" evidence="1">
    <location>
        <begin position="1"/>
        <end position="20"/>
    </location>
</feature>
<proteinExistence type="predicted"/>
<dbReference type="AlphaFoldDB" id="A0AAD4Y980"/>
<name>A0AAD4Y980_OVIAM</name>
<comment type="caution">
    <text evidence="2">The sequence shown here is derived from an EMBL/GenBank/DDBJ whole genome shotgun (WGS) entry which is preliminary data.</text>
</comment>
<reference evidence="2" key="1">
    <citation type="submission" date="2022-03" db="EMBL/GenBank/DDBJ databases">
        <title>Genomic analyses of argali, domestic sheep and their hybrids provide insights into chromosomal evolution, heterosis and genetic basis of agronomic traits.</title>
        <authorList>
            <person name="Li M."/>
        </authorList>
    </citation>
    <scope>NUCLEOTIDE SEQUENCE</scope>
    <source>
        <strain evidence="2">CAU-MHL-2022a</strain>
        <tissue evidence="2">Skin</tissue>
    </source>
</reference>
<accession>A0AAD4Y980</accession>
<sequence>MGRKNITQVKKPTSKTPSLVNKTDRLENHKKVKMDVSMLRHEKSLKHQRHNKKAAGKRSGFRSFSWALATQCRYKTHLPWRVSRFCLSPPSAIMETPTEKAFGYMPTGNAEQLPFWFVKFTMMLCMETTATMGSKHDPDKPVTTKLQLTLELLNALVDQPLAEVTIPSAKKCCFPKSFGKIF</sequence>
<evidence type="ECO:0000256" key="1">
    <source>
        <dbReference type="SAM" id="MobiDB-lite"/>
    </source>
</evidence>
<evidence type="ECO:0000313" key="3">
    <source>
        <dbReference type="Proteomes" id="UP001214576"/>
    </source>
</evidence>